<accession>A0A1J5QWC2</accession>
<dbReference type="PROSITE" id="PS51257">
    <property type="entry name" value="PROKAR_LIPOPROTEIN"/>
    <property type="match status" value="1"/>
</dbReference>
<reference evidence="2" key="1">
    <citation type="submission" date="2016-10" db="EMBL/GenBank/DDBJ databases">
        <title>Sequence of Gallionella enrichment culture.</title>
        <authorList>
            <person name="Poehlein A."/>
            <person name="Muehling M."/>
            <person name="Daniel R."/>
        </authorList>
    </citation>
    <scope>NUCLEOTIDE SEQUENCE</scope>
</reference>
<evidence type="ECO:0000259" key="1">
    <source>
        <dbReference type="SMART" id="SM00740"/>
    </source>
</evidence>
<dbReference type="SMART" id="SM00740">
    <property type="entry name" value="PASTA"/>
    <property type="match status" value="1"/>
</dbReference>
<dbReference type="EMBL" id="MLJW01000882">
    <property type="protein sequence ID" value="OIQ81779.1"/>
    <property type="molecule type" value="Genomic_DNA"/>
</dbReference>
<dbReference type="Gene3D" id="3.30.10.20">
    <property type="match status" value="1"/>
</dbReference>
<name>A0A1J5QWC2_9ZZZZ</name>
<sequence length="134" mass="13509">MDRRQAALLAPVMGACLVVTLAGCASRAGSSVPARTTPTAAATGATQAATPTPSAVSQVFIVPDLVGDALDTARDTLQSLGSYSLDRQDASGLGRTVSVDAPWRVCTQSPLAGEVVDARTVVILASVIADEACP</sequence>
<evidence type="ECO:0000313" key="2">
    <source>
        <dbReference type="EMBL" id="OIQ81779.1"/>
    </source>
</evidence>
<feature type="domain" description="PASTA" evidence="1">
    <location>
        <begin position="56"/>
        <end position="127"/>
    </location>
</feature>
<dbReference type="AlphaFoldDB" id="A0A1J5QWC2"/>
<proteinExistence type="predicted"/>
<protein>
    <recommendedName>
        <fullName evidence="1">PASTA domain-containing protein</fullName>
    </recommendedName>
</protein>
<gene>
    <name evidence="2" type="ORF">GALL_364480</name>
</gene>
<dbReference type="InterPro" id="IPR005543">
    <property type="entry name" value="PASTA_dom"/>
</dbReference>
<comment type="caution">
    <text evidence="2">The sequence shown here is derived from an EMBL/GenBank/DDBJ whole genome shotgun (WGS) entry which is preliminary data.</text>
</comment>
<organism evidence="2">
    <name type="scientific">mine drainage metagenome</name>
    <dbReference type="NCBI Taxonomy" id="410659"/>
    <lineage>
        <taxon>unclassified sequences</taxon>
        <taxon>metagenomes</taxon>
        <taxon>ecological metagenomes</taxon>
    </lineage>
</organism>
<dbReference type="CDD" id="cd06577">
    <property type="entry name" value="PASTA_pknB"/>
    <property type="match status" value="1"/>
</dbReference>